<protein>
    <submittedName>
        <fullName evidence="1">Mobile element protein</fullName>
    </submittedName>
</protein>
<evidence type="ECO:0000313" key="1">
    <source>
        <dbReference type="EMBL" id="AZE51941.1"/>
    </source>
</evidence>
<sequence length="41" mass="4659">MWLRLELERLSMASSVEDYEALLSWNCSPTSPSRTKLSAAE</sequence>
<accession>A0A3G7TYD5</accession>
<dbReference type="Proteomes" id="UP000268048">
    <property type="component" value="Chromosome"/>
</dbReference>
<reference evidence="1 2" key="1">
    <citation type="submission" date="2018-03" db="EMBL/GenBank/DDBJ databases">
        <title>Diversity of phytobeneficial traits revealed by whole-genome analysis of worldwide-isolated phenazine-producing Pseudomonas spp.</title>
        <authorList>
            <person name="Biessy A."/>
            <person name="Novinscak A."/>
            <person name="Blom J."/>
            <person name="Leger G."/>
            <person name="Thomashow L.S."/>
            <person name="Cazorla F.M."/>
            <person name="Josic D."/>
            <person name="Filion M."/>
        </authorList>
    </citation>
    <scope>NUCLEOTIDE SEQUENCE [LARGE SCALE GENOMIC DNA]</scope>
    <source>
        <strain evidence="1 2">B25</strain>
    </source>
</reference>
<name>A0A3G7TYD5_9PSED</name>
<dbReference type="EMBL" id="CP027753">
    <property type="protein sequence ID" value="AZE51941.1"/>
    <property type="molecule type" value="Genomic_DNA"/>
</dbReference>
<dbReference type="AlphaFoldDB" id="A0A3G7TYD5"/>
<organism evidence="1 2">
    <name type="scientific">Pseudomonas chlororaphis</name>
    <dbReference type="NCBI Taxonomy" id="587753"/>
    <lineage>
        <taxon>Bacteria</taxon>
        <taxon>Pseudomonadati</taxon>
        <taxon>Pseudomonadota</taxon>
        <taxon>Gammaproteobacteria</taxon>
        <taxon>Pseudomonadales</taxon>
        <taxon>Pseudomonadaceae</taxon>
        <taxon>Pseudomonas</taxon>
    </lineage>
</organism>
<evidence type="ECO:0000313" key="2">
    <source>
        <dbReference type="Proteomes" id="UP000268048"/>
    </source>
</evidence>
<proteinExistence type="predicted"/>
<gene>
    <name evidence="1" type="ORF">C4K04_6313</name>
</gene>